<evidence type="ECO:0000256" key="5">
    <source>
        <dbReference type="ARBA" id="ARBA00022692"/>
    </source>
</evidence>
<protein>
    <recommendedName>
        <fullName evidence="10">Type II secretion system protein GspC N-terminal domain-containing protein</fullName>
    </recommendedName>
</protein>
<evidence type="ECO:0000313" key="11">
    <source>
        <dbReference type="EMBL" id="MDZ7277559.1"/>
    </source>
</evidence>
<dbReference type="InterPro" id="IPR024961">
    <property type="entry name" value="T2SS_GspC_N"/>
</dbReference>
<keyword evidence="8 9" id="KW-0472">Membrane</keyword>
<keyword evidence="4" id="KW-0997">Cell inner membrane</keyword>
<evidence type="ECO:0000256" key="2">
    <source>
        <dbReference type="ARBA" id="ARBA00022448"/>
    </source>
</evidence>
<name>A0ABU5LC93_9GAMM</name>
<comment type="caution">
    <text evidence="11">The sequence shown here is derived from an EMBL/GenBank/DDBJ whole genome shotgun (WGS) entry which is preliminary data.</text>
</comment>
<evidence type="ECO:0000256" key="9">
    <source>
        <dbReference type="SAM" id="Phobius"/>
    </source>
</evidence>
<keyword evidence="5 9" id="KW-0812">Transmembrane</keyword>
<evidence type="ECO:0000256" key="3">
    <source>
        <dbReference type="ARBA" id="ARBA00022475"/>
    </source>
</evidence>
<keyword evidence="7 9" id="KW-1133">Transmembrane helix</keyword>
<keyword evidence="6" id="KW-0653">Protein transport</keyword>
<keyword evidence="3" id="KW-1003">Cell membrane</keyword>
<dbReference type="Pfam" id="PF11356">
    <property type="entry name" value="T2SSC"/>
    <property type="match status" value="1"/>
</dbReference>
<evidence type="ECO:0000259" key="10">
    <source>
        <dbReference type="Pfam" id="PF11356"/>
    </source>
</evidence>
<evidence type="ECO:0000256" key="4">
    <source>
        <dbReference type="ARBA" id="ARBA00022519"/>
    </source>
</evidence>
<proteinExistence type="predicted"/>
<gene>
    <name evidence="11" type="ORF">N4G40_04580</name>
</gene>
<dbReference type="Proteomes" id="UP001288620">
    <property type="component" value="Unassembled WGS sequence"/>
</dbReference>
<dbReference type="RefSeq" id="WP_322541655.1">
    <property type="nucleotide sequence ID" value="NZ_JAOBTT010000001.1"/>
</dbReference>
<sequence>MLKQWVEKHRTNLTYCAAAVAVGALVLFWAAVTVFSGRSSNAVPTSLPDNLTTRKSVDQVLIPLFQENRRRSPFNAAEIAPDDIRVKSAPATRLPVTATGIVYSSNANRSLVILLSGATQHTLKVGEKLPGTEALIAHIYPEHIIIQHKGNYESLHLKSR</sequence>
<evidence type="ECO:0000256" key="7">
    <source>
        <dbReference type="ARBA" id="ARBA00022989"/>
    </source>
</evidence>
<accession>A0ABU5LC93</accession>
<dbReference type="EMBL" id="JAOBTT010000001">
    <property type="protein sequence ID" value="MDZ7277559.1"/>
    <property type="molecule type" value="Genomic_DNA"/>
</dbReference>
<organism evidence="11 12">
    <name type="scientific">Pantoea eucrina</name>
    <dbReference type="NCBI Taxonomy" id="472693"/>
    <lineage>
        <taxon>Bacteria</taxon>
        <taxon>Pseudomonadati</taxon>
        <taxon>Pseudomonadota</taxon>
        <taxon>Gammaproteobacteria</taxon>
        <taxon>Enterobacterales</taxon>
        <taxon>Erwiniaceae</taxon>
        <taxon>Pantoea</taxon>
    </lineage>
</organism>
<evidence type="ECO:0000256" key="1">
    <source>
        <dbReference type="ARBA" id="ARBA00004533"/>
    </source>
</evidence>
<evidence type="ECO:0000256" key="8">
    <source>
        <dbReference type="ARBA" id="ARBA00023136"/>
    </source>
</evidence>
<reference evidence="12" key="1">
    <citation type="submission" date="2023-07" db="EMBL/GenBank/DDBJ databases">
        <title>Structural and functional analysis of rice phyllospheric bacteria for their antimicrobial properties and defense elicitation against blast disease.</title>
        <authorList>
            <person name="Sahu K.P."/>
            <person name="Asharani P."/>
            <person name="Kumar M."/>
            <person name="Reddy B."/>
            <person name="Kumar A."/>
        </authorList>
    </citation>
    <scope>NUCLEOTIDE SEQUENCE [LARGE SCALE GENOMIC DNA]</scope>
    <source>
        <strain evidence="12">OsEp_Plm_30P10</strain>
    </source>
</reference>
<comment type="subcellular location">
    <subcellularLocation>
        <location evidence="1">Cell inner membrane</location>
    </subcellularLocation>
</comment>
<keyword evidence="12" id="KW-1185">Reference proteome</keyword>
<feature type="transmembrane region" description="Helical" evidence="9">
    <location>
        <begin position="12"/>
        <end position="32"/>
    </location>
</feature>
<keyword evidence="2" id="KW-0813">Transport</keyword>
<evidence type="ECO:0000256" key="6">
    <source>
        <dbReference type="ARBA" id="ARBA00022927"/>
    </source>
</evidence>
<evidence type="ECO:0000313" key="12">
    <source>
        <dbReference type="Proteomes" id="UP001288620"/>
    </source>
</evidence>
<dbReference type="Gene3D" id="2.30.30.830">
    <property type="match status" value="1"/>
</dbReference>
<feature type="domain" description="Type II secretion system protein GspC N-terminal" evidence="10">
    <location>
        <begin position="17"/>
        <end position="157"/>
    </location>
</feature>